<dbReference type="OrthoDB" id="783096at2759"/>
<feature type="domain" description="Calcineurin-like phosphoesterase" evidence="2">
    <location>
        <begin position="52"/>
        <end position="277"/>
    </location>
</feature>
<dbReference type="EMBL" id="KV424153">
    <property type="protein sequence ID" value="KZT50666.1"/>
    <property type="molecule type" value="Genomic_DNA"/>
</dbReference>
<dbReference type="InterPro" id="IPR029052">
    <property type="entry name" value="Metallo-depent_PP-like"/>
</dbReference>
<dbReference type="PANTHER" id="PTHR32440">
    <property type="entry name" value="PHOSPHATASE DCR2-RELATED-RELATED"/>
    <property type="match status" value="1"/>
</dbReference>
<feature type="signal peptide" evidence="1">
    <location>
        <begin position="1"/>
        <end position="17"/>
    </location>
</feature>
<dbReference type="CDD" id="cd07383">
    <property type="entry name" value="MPP_Dcr2"/>
    <property type="match status" value="1"/>
</dbReference>
<dbReference type="Proteomes" id="UP000076842">
    <property type="component" value="Unassembled WGS sequence"/>
</dbReference>
<accession>A0A165CEH7</accession>
<evidence type="ECO:0000256" key="1">
    <source>
        <dbReference type="SAM" id="SignalP"/>
    </source>
</evidence>
<dbReference type="AlphaFoldDB" id="A0A165CEH7"/>
<evidence type="ECO:0000259" key="2">
    <source>
        <dbReference type="Pfam" id="PF00149"/>
    </source>
</evidence>
<dbReference type="InterPro" id="IPR004843">
    <property type="entry name" value="Calcineurin-like_PHP"/>
</dbReference>
<dbReference type="GO" id="GO:0005737">
    <property type="term" value="C:cytoplasm"/>
    <property type="evidence" value="ECO:0007669"/>
    <property type="project" value="TreeGrafter"/>
</dbReference>
<keyword evidence="4" id="KW-1185">Reference proteome</keyword>
<evidence type="ECO:0000313" key="3">
    <source>
        <dbReference type="EMBL" id="KZT50666.1"/>
    </source>
</evidence>
<dbReference type="SUPFAM" id="SSF56300">
    <property type="entry name" value="Metallo-dependent phosphatases"/>
    <property type="match status" value="1"/>
</dbReference>
<keyword evidence="1" id="KW-0732">Signal</keyword>
<protein>
    <submittedName>
        <fullName evidence="3">Metallo-dependent phosphatase</fullName>
    </submittedName>
</protein>
<proteinExistence type="predicted"/>
<dbReference type="Gene3D" id="3.60.21.10">
    <property type="match status" value="1"/>
</dbReference>
<name>A0A165CEH7_9BASI</name>
<dbReference type="GO" id="GO:0016788">
    <property type="term" value="F:hydrolase activity, acting on ester bonds"/>
    <property type="evidence" value="ECO:0007669"/>
    <property type="project" value="TreeGrafter"/>
</dbReference>
<gene>
    <name evidence="3" type="ORF">CALCODRAFT_488527</name>
</gene>
<dbReference type="PANTHER" id="PTHR32440:SF11">
    <property type="entry name" value="METALLOPHOSPHOESTERASE DOMAIN-CONTAINING PROTEIN"/>
    <property type="match status" value="1"/>
</dbReference>
<evidence type="ECO:0000313" key="4">
    <source>
        <dbReference type="Proteomes" id="UP000076842"/>
    </source>
</evidence>
<dbReference type="Pfam" id="PF00149">
    <property type="entry name" value="Metallophos"/>
    <property type="match status" value="1"/>
</dbReference>
<dbReference type="InParanoid" id="A0A165CEH7"/>
<feature type="chain" id="PRO_5007855979" evidence="1">
    <location>
        <begin position="18"/>
        <end position="399"/>
    </location>
</feature>
<organism evidence="3 4">
    <name type="scientific">Calocera cornea HHB12733</name>
    <dbReference type="NCBI Taxonomy" id="1353952"/>
    <lineage>
        <taxon>Eukaryota</taxon>
        <taxon>Fungi</taxon>
        <taxon>Dikarya</taxon>
        <taxon>Basidiomycota</taxon>
        <taxon>Agaricomycotina</taxon>
        <taxon>Dacrymycetes</taxon>
        <taxon>Dacrymycetales</taxon>
        <taxon>Dacrymycetaceae</taxon>
        <taxon>Calocera</taxon>
    </lineage>
</organism>
<reference evidence="3 4" key="1">
    <citation type="journal article" date="2016" name="Mol. Biol. Evol.">
        <title>Comparative Genomics of Early-Diverging Mushroom-Forming Fungi Provides Insights into the Origins of Lignocellulose Decay Capabilities.</title>
        <authorList>
            <person name="Nagy L.G."/>
            <person name="Riley R."/>
            <person name="Tritt A."/>
            <person name="Adam C."/>
            <person name="Daum C."/>
            <person name="Floudas D."/>
            <person name="Sun H."/>
            <person name="Yadav J.S."/>
            <person name="Pangilinan J."/>
            <person name="Larsson K.H."/>
            <person name="Matsuura K."/>
            <person name="Barry K."/>
            <person name="Labutti K."/>
            <person name="Kuo R."/>
            <person name="Ohm R.A."/>
            <person name="Bhattacharya S.S."/>
            <person name="Shirouzu T."/>
            <person name="Yoshinaga Y."/>
            <person name="Martin F.M."/>
            <person name="Grigoriev I.V."/>
            <person name="Hibbett D.S."/>
        </authorList>
    </citation>
    <scope>NUCLEOTIDE SEQUENCE [LARGE SCALE GENOMIC DNA]</scope>
    <source>
        <strain evidence="3 4">HHB12733</strain>
    </source>
</reference>
<dbReference type="STRING" id="1353952.A0A165CEH7"/>
<sequence>MIASALFVAALAGIASAVPAPTTGTKRTDWTGELLGLLTKKKLTFGRDGTFKVVSFSDMHFGERWGNGSWAVWGPANDAMTQQVHATILDQEKPDYVVFNGDMMTGENVFADNATGYLDQCFAPTVQRKIPFSCTHGNHDNANNINHQKEIEYEQAHYSDLSYTRMDVGPQPWGVGNYWVPVFANEWDWAPAVIMWFFDSRSFTSGTGAGPGPVPDSANFYWIDENTVPAYIEGQSWLMKAIWGELPPSLVFVHIPFQKSDLLWQLGTPGDHDDEPDPASQGFINNTYTGLDQPAFDAILQLADGKDKVLAITSGHDHGESWCARSANSSGIPLCFDGHSGYGGYVTPNSMVRNGRVFNLKLSDLQAKDGPKVDTWNSYENKTINDKVTLGPDFMKSFL</sequence>